<dbReference type="GeneID" id="77007172"/>
<keyword evidence="8" id="KW-0131">Cell cycle</keyword>
<evidence type="ECO:0000313" key="13">
    <source>
        <dbReference type="EMBL" id="MUG23267.1"/>
    </source>
</evidence>
<dbReference type="RefSeq" id="WP_036622915.1">
    <property type="nucleotide sequence ID" value="NZ_BGML01000003.1"/>
</dbReference>
<keyword evidence="2" id="KW-0963">Cytoplasm</keyword>
<dbReference type="STRING" id="44252.DJ90_5157"/>
<dbReference type="Gene3D" id="1.10.150.130">
    <property type="match status" value="1"/>
</dbReference>
<feature type="domain" description="Tyr recombinase" evidence="10">
    <location>
        <begin position="113"/>
        <end position="299"/>
    </location>
</feature>
<feature type="domain" description="Core-binding (CB)" evidence="11">
    <location>
        <begin position="1"/>
        <end position="91"/>
    </location>
</feature>
<dbReference type="EMBL" id="WNZZ01000008">
    <property type="protein sequence ID" value="MUG23267.1"/>
    <property type="molecule type" value="Genomic_DNA"/>
</dbReference>
<dbReference type="EMBL" id="JMQA01000025">
    <property type="protein sequence ID" value="KFN08936.1"/>
    <property type="molecule type" value="Genomic_DNA"/>
</dbReference>
<evidence type="ECO:0000313" key="12">
    <source>
        <dbReference type="EMBL" id="KFN08936.1"/>
    </source>
</evidence>
<keyword evidence="3" id="KW-0132">Cell division</keyword>
<comment type="subcellular location">
    <subcellularLocation>
        <location evidence="1">Cytoplasm</location>
    </subcellularLocation>
</comment>
<evidence type="ECO:0000256" key="9">
    <source>
        <dbReference type="PROSITE-ProRule" id="PRU01248"/>
    </source>
</evidence>
<dbReference type="Pfam" id="PF00589">
    <property type="entry name" value="Phage_integrase"/>
    <property type="match status" value="1"/>
</dbReference>
<dbReference type="InterPro" id="IPR044068">
    <property type="entry name" value="CB"/>
</dbReference>
<proteinExistence type="predicted"/>
<dbReference type="InterPro" id="IPR002104">
    <property type="entry name" value="Integrase_catalytic"/>
</dbReference>
<keyword evidence="7" id="KW-0233">DNA recombination</keyword>
<keyword evidence="6 9" id="KW-0238">DNA-binding</keyword>
<dbReference type="GO" id="GO:0015074">
    <property type="term" value="P:DNA integration"/>
    <property type="evidence" value="ECO:0007669"/>
    <property type="project" value="UniProtKB-KW"/>
</dbReference>
<sequence>MNKYTDTLELYERELNLFLVYMKDREYSKETQNGYLHDVKHFLAGLNGKAVADVTDIDILQHLTRVRESGAGPRYRNRCQSAIRLFYKVLVRFRVCSHNPAMDIEKAKIEKNRQPVFLQKQFLDACLQLVKGRYIVRDVAIIALMAYAGLRVSEIVRLNITDFDRFGSKMSVLGKGEKWRYIPLPEELRYLLQMSLDQRIKPRNKKDEPAFFISQFGRRISKRMVQTIADKTFEALAEKYPQFKGVPLSAHKLRHSFATDLLRNGADLRAVQELLGHENISTTQIYTHVLDEAKERAMNKVRPAIPFIKNLEET</sequence>
<dbReference type="Gene3D" id="1.10.443.10">
    <property type="entry name" value="Intergrase catalytic core"/>
    <property type="match status" value="1"/>
</dbReference>
<dbReference type="GO" id="GO:0051301">
    <property type="term" value="P:cell division"/>
    <property type="evidence" value="ECO:0007669"/>
    <property type="project" value="UniProtKB-KW"/>
</dbReference>
<dbReference type="GO" id="GO:0006310">
    <property type="term" value="P:DNA recombination"/>
    <property type="evidence" value="ECO:0007669"/>
    <property type="project" value="UniProtKB-KW"/>
</dbReference>
<dbReference type="PATRIC" id="fig|44252.3.peg.2769"/>
<dbReference type="PROSITE" id="PS51900">
    <property type="entry name" value="CB"/>
    <property type="match status" value="1"/>
</dbReference>
<evidence type="ECO:0000256" key="5">
    <source>
        <dbReference type="ARBA" id="ARBA00022908"/>
    </source>
</evidence>
<evidence type="ECO:0000259" key="10">
    <source>
        <dbReference type="PROSITE" id="PS51898"/>
    </source>
</evidence>
<accession>A0A090ZXT3</accession>
<evidence type="ECO:0000313" key="14">
    <source>
        <dbReference type="Proteomes" id="UP000029278"/>
    </source>
</evidence>
<dbReference type="PROSITE" id="PS51898">
    <property type="entry name" value="TYR_RECOMBINASE"/>
    <property type="match status" value="1"/>
</dbReference>
<dbReference type="AlphaFoldDB" id="A0A090ZXT3"/>
<evidence type="ECO:0000256" key="1">
    <source>
        <dbReference type="ARBA" id="ARBA00004496"/>
    </source>
</evidence>
<reference evidence="13 15" key="2">
    <citation type="submission" date="2019-11" db="EMBL/GenBank/DDBJ databases">
        <title>Draft genome sequences of five Paenibacillus species of dairy origin.</title>
        <authorList>
            <person name="Olajide A.M."/>
            <person name="Chen S."/>
            <person name="Lapointe G."/>
        </authorList>
    </citation>
    <scope>NUCLEOTIDE SEQUENCE [LARGE SCALE GENOMIC DNA]</scope>
    <source>
        <strain evidence="13 15">3CT49</strain>
    </source>
</reference>
<evidence type="ECO:0000256" key="3">
    <source>
        <dbReference type="ARBA" id="ARBA00022618"/>
    </source>
</evidence>
<comment type="caution">
    <text evidence="12">The sequence shown here is derived from an EMBL/GenBank/DDBJ whole genome shotgun (WGS) entry which is preliminary data.</text>
</comment>
<reference evidence="12 14" key="1">
    <citation type="submission" date="2014-04" db="EMBL/GenBank/DDBJ databases">
        <authorList>
            <person name="Bishop-Lilly K.A."/>
            <person name="Broomall S.M."/>
            <person name="Chain P.S."/>
            <person name="Chertkov O."/>
            <person name="Coyne S.R."/>
            <person name="Daligault H.E."/>
            <person name="Davenport K.W."/>
            <person name="Erkkila T."/>
            <person name="Frey K.G."/>
            <person name="Gibbons H.S."/>
            <person name="Gu W."/>
            <person name="Jaissle J."/>
            <person name="Johnson S.L."/>
            <person name="Koroleva G.I."/>
            <person name="Ladner J.T."/>
            <person name="Lo C.-C."/>
            <person name="Minogue T.D."/>
            <person name="Munk C."/>
            <person name="Palacios G.F."/>
            <person name="Redden C.L."/>
            <person name="Rosenzweig C.N."/>
            <person name="Scholz M.B."/>
            <person name="Teshima H."/>
            <person name="Xu Y."/>
        </authorList>
    </citation>
    <scope>NUCLEOTIDE SEQUENCE [LARGE SCALE GENOMIC DNA]</scope>
    <source>
        <strain evidence="12 14">8244</strain>
    </source>
</reference>
<dbReference type="InterPro" id="IPR013762">
    <property type="entry name" value="Integrase-like_cat_sf"/>
</dbReference>
<evidence type="ECO:0000256" key="4">
    <source>
        <dbReference type="ARBA" id="ARBA00022829"/>
    </source>
</evidence>
<evidence type="ECO:0000313" key="15">
    <source>
        <dbReference type="Proteomes" id="UP000442469"/>
    </source>
</evidence>
<dbReference type="InterPro" id="IPR011010">
    <property type="entry name" value="DNA_brk_join_enz"/>
</dbReference>
<dbReference type="PANTHER" id="PTHR30349">
    <property type="entry name" value="PHAGE INTEGRASE-RELATED"/>
    <property type="match status" value="1"/>
</dbReference>
<keyword evidence="4" id="KW-0159">Chromosome partition</keyword>
<dbReference type="InterPro" id="IPR010998">
    <property type="entry name" value="Integrase_recombinase_N"/>
</dbReference>
<gene>
    <name evidence="12" type="ORF">DJ90_5157</name>
    <name evidence="13" type="ORF">GNQ08_12715</name>
</gene>
<dbReference type="PANTHER" id="PTHR30349:SF77">
    <property type="entry name" value="TYROSINE RECOMBINASE XERC"/>
    <property type="match status" value="1"/>
</dbReference>
<dbReference type="Proteomes" id="UP000029278">
    <property type="component" value="Unassembled WGS sequence"/>
</dbReference>
<evidence type="ECO:0000256" key="2">
    <source>
        <dbReference type="ARBA" id="ARBA00022490"/>
    </source>
</evidence>
<dbReference type="InterPro" id="IPR050090">
    <property type="entry name" value="Tyrosine_recombinase_XerCD"/>
</dbReference>
<dbReference type="GO" id="GO:0007059">
    <property type="term" value="P:chromosome segregation"/>
    <property type="evidence" value="ECO:0007669"/>
    <property type="project" value="UniProtKB-KW"/>
</dbReference>
<dbReference type="Pfam" id="PF13495">
    <property type="entry name" value="Phage_int_SAM_4"/>
    <property type="match status" value="1"/>
</dbReference>
<dbReference type="HOGENOM" id="CLU_027562_9_6_9"/>
<organism evidence="12 14">
    <name type="scientific">Paenibacillus macerans</name>
    <name type="common">Bacillus macerans</name>
    <dbReference type="NCBI Taxonomy" id="44252"/>
    <lineage>
        <taxon>Bacteria</taxon>
        <taxon>Bacillati</taxon>
        <taxon>Bacillota</taxon>
        <taxon>Bacilli</taxon>
        <taxon>Bacillales</taxon>
        <taxon>Paenibacillaceae</taxon>
        <taxon>Paenibacillus</taxon>
    </lineage>
</organism>
<dbReference type="SUPFAM" id="SSF56349">
    <property type="entry name" value="DNA breaking-rejoining enzymes"/>
    <property type="match status" value="1"/>
</dbReference>
<keyword evidence="14" id="KW-1185">Reference proteome</keyword>
<dbReference type="GO" id="GO:0005737">
    <property type="term" value="C:cytoplasm"/>
    <property type="evidence" value="ECO:0007669"/>
    <property type="project" value="UniProtKB-SubCell"/>
</dbReference>
<evidence type="ECO:0000259" key="11">
    <source>
        <dbReference type="PROSITE" id="PS51900"/>
    </source>
</evidence>
<evidence type="ECO:0000256" key="7">
    <source>
        <dbReference type="ARBA" id="ARBA00023172"/>
    </source>
</evidence>
<evidence type="ECO:0000256" key="6">
    <source>
        <dbReference type="ARBA" id="ARBA00023125"/>
    </source>
</evidence>
<dbReference type="GO" id="GO:0003677">
    <property type="term" value="F:DNA binding"/>
    <property type="evidence" value="ECO:0007669"/>
    <property type="project" value="UniProtKB-UniRule"/>
</dbReference>
<keyword evidence="5" id="KW-0229">DNA integration</keyword>
<dbReference type="InterPro" id="IPR004107">
    <property type="entry name" value="Integrase_SAM-like_N"/>
</dbReference>
<dbReference type="Proteomes" id="UP000442469">
    <property type="component" value="Unassembled WGS sequence"/>
</dbReference>
<name>A0A090ZXT3_PAEMA</name>
<protein>
    <submittedName>
        <fullName evidence="13">Tyrosine-type recombinase/integrase</fullName>
    </submittedName>
</protein>
<evidence type="ECO:0000256" key="8">
    <source>
        <dbReference type="ARBA" id="ARBA00023306"/>
    </source>
</evidence>
<dbReference type="OrthoDB" id="9801717at2"/>